<keyword evidence="2" id="KW-1185">Reference proteome</keyword>
<evidence type="ECO:0000313" key="1">
    <source>
        <dbReference type="EMBL" id="EGX95609.1"/>
    </source>
</evidence>
<dbReference type="GeneID" id="18162298"/>
<accession>G3J326</accession>
<dbReference type="Proteomes" id="UP000001610">
    <property type="component" value="Unassembled WGS sequence"/>
</dbReference>
<dbReference type="InParanoid" id="G3J326"/>
<proteinExistence type="predicted"/>
<organism evidence="1 2">
    <name type="scientific">Cordyceps militaris (strain CM01)</name>
    <name type="common">Caterpillar fungus</name>
    <dbReference type="NCBI Taxonomy" id="983644"/>
    <lineage>
        <taxon>Eukaryota</taxon>
        <taxon>Fungi</taxon>
        <taxon>Dikarya</taxon>
        <taxon>Ascomycota</taxon>
        <taxon>Pezizomycotina</taxon>
        <taxon>Sordariomycetes</taxon>
        <taxon>Hypocreomycetidae</taxon>
        <taxon>Hypocreales</taxon>
        <taxon>Cordycipitaceae</taxon>
        <taxon>Cordyceps</taxon>
    </lineage>
</organism>
<name>G3J326_CORMM</name>
<dbReference type="VEuPathDB" id="FungiDB:CCM_00263"/>
<dbReference type="HOGENOM" id="CLU_3106261_0_0_1"/>
<dbReference type="EMBL" id="JH126399">
    <property type="protein sequence ID" value="EGX95609.1"/>
    <property type="molecule type" value="Genomic_DNA"/>
</dbReference>
<gene>
    <name evidence="1" type="ORF">CCM_00263</name>
</gene>
<reference evidence="1 2" key="1">
    <citation type="journal article" date="2011" name="Genome Biol.">
        <title>Genome sequence of the insect pathogenic fungus Cordyceps militaris, a valued traditional Chinese medicine.</title>
        <authorList>
            <person name="Zheng P."/>
            <person name="Xia Y."/>
            <person name="Xiao G."/>
            <person name="Xiong C."/>
            <person name="Hu X."/>
            <person name="Zhang S."/>
            <person name="Zheng H."/>
            <person name="Huang Y."/>
            <person name="Zhou Y."/>
            <person name="Wang S."/>
            <person name="Zhao G.P."/>
            <person name="Liu X."/>
            <person name="St Leger R.J."/>
            <person name="Wang C."/>
        </authorList>
    </citation>
    <scope>NUCLEOTIDE SEQUENCE [LARGE SCALE GENOMIC DNA]</scope>
    <source>
        <strain evidence="1 2">CM01</strain>
    </source>
</reference>
<dbReference type="AlphaFoldDB" id="G3J326"/>
<dbReference type="RefSeq" id="XP_006665486.1">
    <property type="nucleotide sequence ID" value="XM_006665423.1"/>
</dbReference>
<evidence type="ECO:0000313" key="2">
    <source>
        <dbReference type="Proteomes" id="UP000001610"/>
    </source>
</evidence>
<sequence>MRQLIRIIVDGQTSGILDQRNIFPGLLVSSASVRTLPDNKAMTRVVAFASR</sequence>
<protein>
    <submittedName>
        <fullName evidence="1">Uncharacterized protein</fullName>
    </submittedName>
</protein>
<dbReference type="KEGG" id="cmt:CCM_00263"/>